<dbReference type="SMART" id="SM00450">
    <property type="entry name" value="RHOD"/>
    <property type="match status" value="1"/>
</dbReference>
<dbReference type="PANTHER" id="PTHR43031">
    <property type="entry name" value="FAD-DEPENDENT OXIDOREDUCTASE"/>
    <property type="match status" value="1"/>
</dbReference>
<reference evidence="2 3" key="1">
    <citation type="journal article" date="2014" name="BMC Genomics">
        <title>Comparison of environmental and isolate Sulfobacillus genomes reveals diverse carbon, sulfur, nitrogen, and hydrogen metabolisms.</title>
        <authorList>
            <person name="Justice N.B."/>
            <person name="Norman A."/>
            <person name="Brown C.T."/>
            <person name="Singh A."/>
            <person name="Thomas B.C."/>
            <person name="Banfield J.F."/>
        </authorList>
    </citation>
    <scope>NUCLEOTIDE SEQUENCE [LARGE SCALE GENOMIC DNA]</scope>
    <source>
        <strain evidence="2">AMDSBA4</strain>
    </source>
</reference>
<dbReference type="AlphaFoldDB" id="A0A2T2XIG1"/>
<protein>
    <submittedName>
        <fullName evidence="2">Rhodanese-like domain-containing protein</fullName>
    </submittedName>
</protein>
<dbReference type="PANTHER" id="PTHR43031:SF1">
    <property type="entry name" value="PYRIDINE NUCLEOTIDE-DISULPHIDE OXIDOREDUCTASE"/>
    <property type="match status" value="1"/>
</dbReference>
<dbReference type="InterPro" id="IPR050229">
    <property type="entry name" value="GlpE_sulfurtransferase"/>
</dbReference>
<dbReference type="EMBL" id="PXYW01000010">
    <property type="protein sequence ID" value="PSR34274.1"/>
    <property type="molecule type" value="Genomic_DNA"/>
</dbReference>
<evidence type="ECO:0000259" key="1">
    <source>
        <dbReference type="PROSITE" id="PS50206"/>
    </source>
</evidence>
<gene>
    <name evidence="2" type="ORF">C7B46_05980</name>
</gene>
<dbReference type="SUPFAM" id="SSF52821">
    <property type="entry name" value="Rhodanese/Cell cycle control phosphatase"/>
    <property type="match status" value="1"/>
</dbReference>
<evidence type="ECO:0000313" key="2">
    <source>
        <dbReference type="EMBL" id="PSR34274.1"/>
    </source>
</evidence>
<accession>A0A2T2XIG1</accession>
<evidence type="ECO:0000313" key="3">
    <source>
        <dbReference type="Proteomes" id="UP000242972"/>
    </source>
</evidence>
<dbReference type="Gene3D" id="3.40.250.10">
    <property type="entry name" value="Rhodanese-like domain"/>
    <property type="match status" value="1"/>
</dbReference>
<dbReference type="CDD" id="cd00158">
    <property type="entry name" value="RHOD"/>
    <property type="match status" value="1"/>
</dbReference>
<dbReference type="InterPro" id="IPR036873">
    <property type="entry name" value="Rhodanese-like_dom_sf"/>
</dbReference>
<organism evidence="2 3">
    <name type="scientific">Sulfobacillus benefaciens</name>
    <dbReference type="NCBI Taxonomy" id="453960"/>
    <lineage>
        <taxon>Bacteria</taxon>
        <taxon>Bacillati</taxon>
        <taxon>Bacillota</taxon>
        <taxon>Clostridia</taxon>
        <taxon>Eubacteriales</taxon>
        <taxon>Clostridiales Family XVII. Incertae Sedis</taxon>
        <taxon>Sulfobacillus</taxon>
    </lineage>
</organism>
<dbReference type="Proteomes" id="UP000242972">
    <property type="component" value="Unassembled WGS sequence"/>
</dbReference>
<feature type="domain" description="Rhodanese" evidence="1">
    <location>
        <begin position="16"/>
        <end position="98"/>
    </location>
</feature>
<proteinExistence type="predicted"/>
<comment type="caution">
    <text evidence="2">The sequence shown here is derived from an EMBL/GenBank/DDBJ whole genome shotgun (WGS) entry which is preliminary data.</text>
</comment>
<sequence length="100" mass="10974">MAQHINAQDLAEWQASGVPLVLIDVRLTQIGTIPGSVHVPVTDLEDQEWHWDPNARIVVFCQYGRGASEYAAEVLEEQGYSHVFQLAGGIEAWNAAFSPG</sequence>
<dbReference type="PROSITE" id="PS50206">
    <property type="entry name" value="RHODANESE_3"/>
    <property type="match status" value="1"/>
</dbReference>
<name>A0A2T2XIG1_9FIRM</name>
<dbReference type="Pfam" id="PF00581">
    <property type="entry name" value="Rhodanese"/>
    <property type="match status" value="1"/>
</dbReference>
<dbReference type="InterPro" id="IPR001763">
    <property type="entry name" value="Rhodanese-like_dom"/>
</dbReference>